<evidence type="ECO:0000313" key="2">
    <source>
        <dbReference type="EMBL" id="WGS65294.1"/>
    </source>
</evidence>
<feature type="transmembrane region" description="Helical" evidence="1">
    <location>
        <begin position="6"/>
        <end position="25"/>
    </location>
</feature>
<protein>
    <recommendedName>
        <fullName evidence="4">Mid2-like cell wall stress sensor domain protein</fullName>
    </recommendedName>
</protein>
<feature type="transmembrane region" description="Helical" evidence="1">
    <location>
        <begin position="46"/>
        <end position="62"/>
    </location>
</feature>
<evidence type="ECO:0000256" key="1">
    <source>
        <dbReference type="SAM" id="Phobius"/>
    </source>
</evidence>
<evidence type="ECO:0008006" key="4">
    <source>
        <dbReference type="Google" id="ProtNLM"/>
    </source>
</evidence>
<name>A0ABY8PRM1_9BACT</name>
<proteinExistence type="predicted"/>
<dbReference type="EMBL" id="CP069362">
    <property type="protein sequence ID" value="WGS65294.1"/>
    <property type="molecule type" value="Genomic_DNA"/>
</dbReference>
<organism evidence="2 3">
    <name type="scientific">Marinitoga aeolica</name>
    <dbReference type="NCBI Taxonomy" id="2809031"/>
    <lineage>
        <taxon>Bacteria</taxon>
        <taxon>Thermotogati</taxon>
        <taxon>Thermotogota</taxon>
        <taxon>Thermotogae</taxon>
        <taxon>Petrotogales</taxon>
        <taxon>Petrotogaceae</taxon>
        <taxon>Marinitoga</taxon>
    </lineage>
</organism>
<gene>
    <name evidence="2" type="ORF">JRV97_01695</name>
</gene>
<sequence length="63" mass="7432">MWANIFFFLGVIFTINSIYLFNISVKETRKGYMKNEERIKKSDKRAFISLGIGIIFFIITSLF</sequence>
<dbReference type="Proteomes" id="UP001232493">
    <property type="component" value="Chromosome"/>
</dbReference>
<keyword evidence="3" id="KW-1185">Reference proteome</keyword>
<keyword evidence="1" id="KW-0472">Membrane</keyword>
<accession>A0ABY8PRM1</accession>
<keyword evidence="1" id="KW-0812">Transmembrane</keyword>
<keyword evidence="1" id="KW-1133">Transmembrane helix</keyword>
<reference evidence="2 3" key="1">
    <citation type="submission" date="2021-02" db="EMBL/GenBank/DDBJ databases">
        <title>Characterization of Marinitoga sp. nov. str. BP5-C20A.</title>
        <authorList>
            <person name="Erauso G."/>
            <person name="Postec A."/>
        </authorList>
    </citation>
    <scope>NUCLEOTIDE SEQUENCE [LARGE SCALE GENOMIC DNA]</scope>
    <source>
        <strain evidence="2 3">BP5-C20A</strain>
    </source>
</reference>
<dbReference type="RefSeq" id="WP_280999661.1">
    <property type="nucleotide sequence ID" value="NZ_CP069362.1"/>
</dbReference>
<evidence type="ECO:0000313" key="3">
    <source>
        <dbReference type="Proteomes" id="UP001232493"/>
    </source>
</evidence>